<evidence type="ECO:0000256" key="1">
    <source>
        <dbReference type="ARBA" id="ARBA00009764"/>
    </source>
</evidence>
<organism evidence="8 9">
    <name type="scientific">Roseateles agri</name>
    <dbReference type="NCBI Taxonomy" id="3098619"/>
    <lineage>
        <taxon>Bacteria</taxon>
        <taxon>Pseudomonadati</taxon>
        <taxon>Pseudomonadota</taxon>
        <taxon>Betaproteobacteria</taxon>
        <taxon>Burkholderiales</taxon>
        <taxon>Sphaerotilaceae</taxon>
        <taxon>Roseateles</taxon>
    </lineage>
</organism>
<keyword evidence="8" id="KW-0282">Flagellum</keyword>
<gene>
    <name evidence="8" type="primary">fliD</name>
    <name evidence="8" type="ORF">SNE35_23225</name>
</gene>
<dbReference type="InterPro" id="IPR003481">
    <property type="entry name" value="FliD_N"/>
</dbReference>
<keyword evidence="8" id="KW-0966">Cell projection</keyword>
<feature type="domain" description="Flagellar hook-associated protein 2 N-terminal" evidence="6">
    <location>
        <begin position="8"/>
        <end position="104"/>
    </location>
</feature>
<dbReference type="EMBL" id="JAXCLA010000008">
    <property type="protein sequence ID" value="MDY0747435.1"/>
    <property type="molecule type" value="Genomic_DNA"/>
</dbReference>
<dbReference type="Proteomes" id="UP001285263">
    <property type="component" value="Unassembled WGS sequence"/>
</dbReference>
<protein>
    <recommendedName>
        <fullName evidence="5">Flagellar hook-associated protein 2</fullName>
        <shortName evidence="5">HAP2</shortName>
    </recommendedName>
    <alternativeName>
        <fullName evidence="5">Flagellar cap protein</fullName>
    </alternativeName>
</protein>
<reference evidence="8 9" key="1">
    <citation type="submission" date="2023-11" db="EMBL/GenBank/DDBJ databases">
        <title>Paucibacter sp. nov., isolated from fresh soil in Korea.</title>
        <authorList>
            <person name="Le N.T.T."/>
        </authorList>
    </citation>
    <scope>NUCLEOTIDE SEQUENCE [LARGE SCALE GENOMIC DNA]</scope>
    <source>
        <strain evidence="8 9">R3-3</strain>
    </source>
</reference>
<evidence type="ECO:0000256" key="3">
    <source>
        <dbReference type="ARBA" id="ARBA00023054"/>
    </source>
</evidence>
<dbReference type="RefSeq" id="WP_320425405.1">
    <property type="nucleotide sequence ID" value="NZ_JAXCLA010000008.1"/>
</dbReference>
<evidence type="ECO:0000256" key="4">
    <source>
        <dbReference type="ARBA" id="ARBA00023143"/>
    </source>
</evidence>
<comment type="function">
    <text evidence="5">Required for morphogenesis and for the elongation of the flagellar filament by facilitating polymerization of the flagellin monomers at the tip of growing filament. Forms a capping structure, which prevents flagellin subunits (transported through the central channel of the flagellum) from leaking out without polymerization at the distal end.</text>
</comment>
<dbReference type="PROSITE" id="PS00018">
    <property type="entry name" value="EF_HAND_1"/>
    <property type="match status" value="1"/>
</dbReference>
<dbReference type="Pfam" id="PF02465">
    <property type="entry name" value="FliD_N"/>
    <property type="match status" value="1"/>
</dbReference>
<evidence type="ECO:0000256" key="2">
    <source>
        <dbReference type="ARBA" id="ARBA00011255"/>
    </source>
</evidence>
<dbReference type="PANTHER" id="PTHR30288">
    <property type="entry name" value="FLAGELLAR CAP/ASSEMBLY PROTEIN FLID"/>
    <property type="match status" value="1"/>
</dbReference>
<keyword evidence="3" id="KW-0175">Coiled coil</keyword>
<dbReference type="InterPro" id="IPR010809">
    <property type="entry name" value="FliD_C"/>
</dbReference>
<evidence type="ECO:0000259" key="6">
    <source>
        <dbReference type="Pfam" id="PF02465"/>
    </source>
</evidence>
<dbReference type="Pfam" id="PF07195">
    <property type="entry name" value="FliD_C"/>
    <property type="match status" value="1"/>
</dbReference>
<keyword evidence="9" id="KW-1185">Reference proteome</keyword>
<name>A0ABU5DP42_9BURK</name>
<sequence>MTSSISASTLDPATTAQQLATAYTQQTQSLLDTQTQAAQATTTGLTQLKSALDTFSSALAGLSTKKSLSQLGASFSNSAIGTATASAGALPGSYQMYVQQLATKNQVAFQDLPAIPVSAGGSLGVSLANGTNFNVDLSSADTDGDGTLSQTEIARAINQASGNGGSLTAMVVSSGGTTQLMLSSGVSGAGGAISLDASSLPASGLKTALSAAPNQLVAAQDAIVWMGAKDTGVKIQQGSNTLNVIDGVSINLTQAQGPSDAPVTFTVAKDDSGTQANVQKFVDAFNALQKTLNTLTANADPKNNTAAAAFASDSGVQSLKDRLASMVRNTYGGQSLRTLGISIDRDGVMTLDATKLNATLATKPAALDDFFGSTGSSVTAGTGSALFGDLSKLADQWTNSASGQIKQRQDSVQTMQKSISDRQTRLDDQYNAAYARYLTQFTALQQLQSQLDQTTSMLAALGTS</sequence>
<comment type="subcellular location">
    <subcellularLocation>
        <location evidence="5">Secreted</location>
    </subcellularLocation>
    <subcellularLocation>
        <location evidence="5">Bacterial flagellum</location>
    </subcellularLocation>
</comment>
<keyword evidence="8" id="KW-0969">Cilium</keyword>
<comment type="caution">
    <text evidence="8">The sequence shown here is derived from an EMBL/GenBank/DDBJ whole genome shotgun (WGS) entry which is preliminary data.</text>
</comment>
<dbReference type="PANTHER" id="PTHR30288:SF0">
    <property type="entry name" value="FLAGELLAR HOOK-ASSOCIATED PROTEIN 2"/>
    <property type="match status" value="1"/>
</dbReference>
<keyword evidence="4 5" id="KW-0975">Bacterial flagellum</keyword>
<evidence type="ECO:0000313" key="8">
    <source>
        <dbReference type="EMBL" id="MDY0747435.1"/>
    </source>
</evidence>
<evidence type="ECO:0000313" key="9">
    <source>
        <dbReference type="Proteomes" id="UP001285263"/>
    </source>
</evidence>
<comment type="similarity">
    <text evidence="1 5">Belongs to the FliD family.</text>
</comment>
<keyword evidence="5" id="KW-0964">Secreted</keyword>
<evidence type="ECO:0000256" key="5">
    <source>
        <dbReference type="RuleBase" id="RU362066"/>
    </source>
</evidence>
<accession>A0ABU5DP42</accession>
<comment type="subunit">
    <text evidence="2 5">Homopentamer.</text>
</comment>
<feature type="domain" description="Flagellar hook-associated protein 2 C-terminal" evidence="7">
    <location>
        <begin position="232"/>
        <end position="452"/>
    </location>
</feature>
<proteinExistence type="inferred from homology"/>
<evidence type="ECO:0000259" key="7">
    <source>
        <dbReference type="Pfam" id="PF07195"/>
    </source>
</evidence>
<dbReference type="InterPro" id="IPR018247">
    <property type="entry name" value="EF_Hand_1_Ca_BS"/>
</dbReference>
<dbReference type="InterPro" id="IPR040026">
    <property type="entry name" value="FliD"/>
</dbReference>